<keyword evidence="6" id="KW-1185">Reference proteome</keyword>
<dbReference type="Gene3D" id="3.40.50.2300">
    <property type="match status" value="2"/>
</dbReference>
<dbReference type="Pfam" id="PF13377">
    <property type="entry name" value="Peripla_BP_3"/>
    <property type="match status" value="1"/>
</dbReference>
<dbReference type="InterPro" id="IPR046335">
    <property type="entry name" value="LacI/GalR-like_sensor"/>
</dbReference>
<keyword evidence="1" id="KW-0805">Transcription regulation</keyword>
<dbReference type="Gene3D" id="1.10.260.40">
    <property type="entry name" value="lambda repressor-like DNA-binding domains"/>
    <property type="match status" value="1"/>
</dbReference>
<dbReference type="SUPFAM" id="SSF53822">
    <property type="entry name" value="Periplasmic binding protein-like I"/>
    <property type="match status" value="1"/>
</dbReference>
<dbReference type="PROSITE" id="PS50932">
    <property type="entry name" value="HTH_LACI_2"/>
    <property type="match status" value="1"/>
</dbReference>
<proteinExistence type="predicted"/>
<name>A0ABT9UVR9_9FIRM</name>
<dbReference type="SMART" id="SM00354">
    <property type="entry name" value="HTH_LACI"/>
    <property type="match status" value="1"/>
</dbReference>
<dbReference type="RefSeq" id="WP_307487096.1">
    <property type="nucleotide sequence ID" value="NZ_JAUSUF010000009.1"/>
</dbReference>
<dbReference type="CDD" id="cd01392">
    <property type="entry name" value="HTH_LacI"/>
    <property type="match status" value="1"/>
</dbReference>
<accession>A0ABT9UVR9</accession>
<dbReference type="CDD" id="cd06283">
    <property type="entry name" value="PBP1_RegR_EndR_KdgR-like"/>
    <property type="match status" value="1"/>
</dbReference>
<dbReference type="InterPro" id="IPR028082">
    <property type="entry name" value="Peripla_BP_I"/>
</dbReference>
<keyword evidence="3" id="KW-0804">Transcription</keyword>
<evidence type="ECO:0000256" key="1">
    <source>
        <dbReference type="ARBA" id="ARBA00023015"/>
    </source>
</evidence>
<dbReference type="Pfam" id="PF00356">
    <property type="entry name" value="LacI"/>
    <property type="match status" value="1"/>
</dbReference>
<dbReference type="InterPro" id="IPR000843">
    <property type="entry name" value="HTH_LacI"/>
</dbReference>
<evidence type="ECO:0000313" key="5">
    <source>
        <dbReference type="EMBL" id="MDQ0150422.1"/>
    </source>
</evidence>
<dbReference type="PANTHER" id="PTHR30146">
    <property type="entry name" value="LACI-RELATED TRANSCRIPTIONAL REPRESSOR"/>
    <property type="match status" value="1"/>
</dbReference>
<protein>
    <submittedName>
        <fullName evidence="5">DNA-binding LacI/PurR family transcriptional regulator</fullName>
    </submittedName>
</protein>
<dbReference type="Proteomes" id="UP001228504">
    <property type="component" value="Unassembled WGS sequence"/>
</dbReference>
<evidence type="ECO:0000256" key="2">
    <source>
        <dbReference type="ARBA" id="ARBA00023125"/>
    </source>
</evidence>
<dbReference type="PANTHER" id="PTHR30146:SF154">
    <property type="entry name" value="TRANSCRIPTION REGULATOR, MEMBER OF GALR FAMILY"/>
    <property type="match status" value="1"/>
</dbReference>
<gene>
    <name evidence="5" type="ORF">J2S18_002369</name>
</gene>
<evidence type="ECO:0000313" key="6">
    <source>
        <dbReference type="Proteomes" id="UP001228504"/>
    </source>
</evidence>
<feature type="domain" description="HTH lacI-type" evidence="4">
    <location>
        <begin position="4"/>
        <end position="59"/>
    </location>
</feature>
<evidence type="ECO:0000256" key="3">
    <source>
        <dbReference type="ARBA" id="ARBA00023163"/>
    </source>
</evidence>
<comment type="caution">
    <text evidence="5">The sequence shown here is derived from an EMBL/GenBank/DDBJ whole genome shotgun (WGS) entry which is preliminary data.</text>
</comment>
<sequence length="335" mass="38246">MKKVTIKDIADMAGTSKTTVSFYLNGKFEKMSAETKAKIEEVIKETNYSPSIVARSLTSKKMNLIGVVVADICNPFSSTIVKGIDKVARKEDYQIIVGSSNFDFEYEEEYINRMLDMGADGFIVQATAKFSKLIDKIKARGKKLVLLDSVDEEFKGNFVKTNNYHITSEAVRNLAEKGYNNFTLITEDPNLLMARLERKNGFIDTLEKLNINYKVEVIDNNIESDDIEKAVRKNLDLNKKNLIFAINGKVLQRTYDYIKTQEFDIPNDVGLIGFDDWEWTRYATPTISTISQPTYEEGKYAARILIDMIEECKEDSKSLIFPCNINWNESTNLKK</sequence>
<keyword evidence="2 5" id="KW-0238">DNA-binding</keyword>
<dbReference type="SUPFAM" id="SSF47413">
    <property type="entry name" value="lambda repressor-like DNA-binding domains"/>
    <property type="match status" value="1"/>
</dbReference>
<dbReference type="GO" id="GO:0003677">
    <property type="term" value="F:DNA binding"/>
    <property type="evidence" value="ECO:0007669"/>
    <property type="project" value="UniProtKB-KW"/>
</dbReference>
<reference evidence="5 6" key="1">
    <citation type="submission" date="2023-07" db="EMBL/GenBank/DDBJ databases">
        <title>Genomic Encyclopedia of Type Strains, Phase IV (KMG-IV): sequencing the most valuable type-strain genomes for metagenomic binning, comparative biology and taxonomic classification.</title>
        <authorList>
            <person name="Goeker M."/>
        </authorList>
    </citation>
    <scope>NUCLEOTIDE SEQUENCE [LARGE SCALE GENOMIC DNA]</scope>
    <source>
        <strain evidence="5 6">DSM 20694</strain>
    </source>
</reference>
<evidence type="ECO:0000259" key="4">
    <source>
        <dbReference type="PROSITE" id="PS50932"/>
    </source>
</evidence>
<dbReference type="EMBL" id="JAUSUF010000009">
    <property type="protein sequence ID" value="MDQ0150422.1"/>
    <property type="molecule type" value="Genomic_DNA"/>
</dbReference>
<organism evidence="5 6">
    <name type="scientific">Eubacterium multiforme</name>
    <dbReference type="NCBI Taxonomy" id="83339"/>
    <lineage>
        <taxon>Bacteria</taxon>
        <taxon>Bacillati</taxon>
        <taxon>Bacillota</taxon>
        <taxon>Clostridia</taxon>
        <taxon>Eubacteriales</taxon>
        <taxon>Eubacteriaceae</taxon>
        <taxon>Eubacterium</taxon>
    </lineage>
</organism>
<dbReference type="InterPro" id="IPR010982">
    <property type="entry name" value="Lambda_DNA-bd_dom_sf"/>
</dbReference>